<dbReference type="EMBL" id="KI912111">
    <property type="protein sequence ID" value="ETS82959.1"/>
    <property type="molecule type" value="Genomic_DNA"/>
</dbReference>
<dbReference type="HOGENOM" id="CLU_1687268_0_0_1"/>
<proteinExistence type="predicted"/>
<dbReference type="RefSeq" id="XP_007831607.1">
    <property type="nucleotide sequence ID" value="XM_007833416.1"/>
</dbReference>
<dbReference type="GeneID" id="19269848"/>
<accession>W3XAA4</accession>
<keyword evidence="3" id="KW-1185">Reference proteome</keyword>
<dbReference type="AlphaFoldDB" id="W3XAA4"/>
<gene>
    <name evidence="2" type="ORF">PFICI_04835</name>
</gene>
<name>W3XAA4_PESFW</name>
<protein>
    <submittedName>
        <fullName evidence="2">Uncharacterized protein</fullName>
    </submittedName>
</protein>
<dbReference type="KEGG" id="pfy:PFICI_04835"/>
<dbReference type="InParanoid" id="W3XAA4"/>
<dbReference type="Proteomes" id="UP000030651">
    <property type="component" value="Unassembled WGS sequence"/>
</dbReference>
<evidence type="ECO:0000313" key="2">
    <source>
        <dbReference type="EMBL" id="ETS82959.1"/>
    </source>
</evidence>
<keyword evidence="1" id="KW-0812">Transmembrane</keyword>
<keyword evidence="1" id="KW-0472">Membrane</keyword>
<evidence type="ECO:0000313" key="3">
    <source>
        <dbReference type="Proteomes" id="UP000030651"/>
    </source>
</evidence>
<organism evidence="2 3">
    <name type="scientific">Pestalotiopsis fici (strain W106-1 / CGMCC3.15140)</name>
    <dbReference type="NCBI Taxonomy" id="1229662"/>
    <lineage>
        <taxon>Eukaryota</taxon>
        <taxon>Fungi</taxon>
        <taxon>Dikarya</taxon>
        <taxon>Ascomycota</taxon>
        <taxon>Pezizomycotina</taxon>
        <taxon>Sordariomycetes</taxon>
        <taxon>Xylariomycetidae</taxon>
        <taxon>Amphisphaeriales</taxon>
        <taxon>Sporocadaceae</taxon>
        <taxon>Pestalotiopsis</taxon>
    </lineage>
</organism>
<evidence type="ECO:0000256" key="1">
    <source>
        <dbReference type="SAM" id="Phobius"/>
    </source>
</evidence>
<feature type="transmembrane region" description="Helical" evidence="1">
    <location>
        <begin position="30"/>
        <end position="52"/>
    </location>
</feature>
<reference evidence="3" key="1">
    <citation type="journal article" date="2015" name="BMC Genomics">
        <title>Genomic and transcriptomic analysis of the endophytic fungus Pestalotiopsis fici reveals its lifestyle and high potential for synthesis of natural products.</title>
        <authorList>
            <person name="Wang X."/>
            <person name="Zhang X."/>
            <person name="Liu L."/>
            <person name="Xiang M."/>
            <person name="Wang W."/>
            <person name="Sun X."/>
            <person name="Che Y."/>
            <person name="Guo L."/>
            <person name="Liu G."/>
            <person name="Guo L."/>
            <person name="Wang C."/>
            <person name="Yin W.B."/>
            <person name="Stadler M."/>
            <person name="Zhang X."/>
            <person name="Liu X."/>
        </authorList>
    </citation>
    <scope>NUCLEOTIDE SEQUENCE [LARGE SCALE GENOMIC DNA]</scope>
    <source>
        <strain evidence="3">W106-1 / CGMCC3.15140</strain>
    </source>
</reference>
<keyword evidence="1" id="KW-1133">Transmembrane helix</keyword>
<sequence>MTPLLEPTLDANKTSSPSPSAYELPLEVQIIISGTFIWWLSGLFLTMSIGGIRRYVIRLLDRQIRMAGVRHPVAQASMQVYGFATLALAWPVLVCAHVCTDELRNGDGDDEDDGEELQDFSCGIRVGSQHGESEYVKHQWLIRAHGQTKAKSPYVV</sequence>